<dbReference type="InterPro" id="IPR058163">
    <property type="entry name" value="LysR-type_TF_proteobact-type"/>
</dbReference>
<dbReference type="PROSITE" id="PS50931">
    <property type="entry name" value="HTH_LYSR"/>
    <property type="match status" value="1"/>
</dbReference>
<dbReference type="PANTHER" id="PTHR30537:SF3">
    <property type="entry name" value="TRANSCRIPTIONAL REGULATORY PROTEIN"/>
    <property type="match status" value="1"/>
</dbReference>
<proteinExistence type="inferred from homology"/>
<evidence type="ECO:0000313" key="7">
    <source>
        <dbReference type="EMBL" id="MVT70463.1"/>
    </source>
</evidence>
<keyword evidence="8" id="KW-1185">Reference proteome</keyword>
<evidence type="ECO:0000256" key="2">
    <source>
        <dbReference type="ARBA" id="ARBA00009437"/>
    </source>
</evidence>
<sequence length="288" mass="31270">MADWENLKSFAALARNGTLSAAARLLAVEHATIARRIAALEQELGLRLVDRRGRQLLLTAAGKRVASLVGPMDAQAQAIERTASGERAEVSGEVTISATPVLAATMLAEPIVDLRRSHPRLTIRVLAETRYSSLNQREADIAVRFSRPIEGDLTASKVGAVTFHLYGSRAYLETTSASDWTFIGYDEVLEGAAQQAALRRVAGDKPLALRSSTLELQVALVRAGGGVAALPDFIAARDPVLARARREKIAQRDVWLVFHTDLKRSAPVRTVATCLREFLREKLAATAR</sequence>
<evidence type="ECO:0000259" key="6">
    <source>
        <dbReference type="PROSITE" id="PS50931"/>
    </source>
</evidence>
<dbReference type="GO" id="GO:0006351">
    <property type="term" value="P:DNA-templated transcription"/>
    <property type="evidence" value="ECO:0007669"/>
    <property type="project" value="TreeGrafter"/>
</dbReference>
<keyword evidence="4" id="KW-0238">DNA-binding</keyword>
<keyword evidence="5" id="KW-0804">Transcription</keyword>
<dbReference type="Gene3D" id="1.10.10.10">
    <property type="entry name" value="Winged helix-like DNA-binding domain superfamily/Winged helix DNA-binding domain"/>
    <property type="match status" value="1"/>
</dbReference>
<evidence type="ECO:0000256" key="3">
    <source>
        <dbReference type="ARBA" id="ARBA00023015"/>
    </source>
</evidence>
<protein>
    <submittedName>
        <fullName evidence="7">LysR family transcriptional regulator</fullName>
    </submittedName>
</protein>
<dbReference type="InterPro" id="IPR005119">
    <property type="entry name" value="LysR_subst-bd"/>
</dbReference>
<keyword evidence="3" id="KW-0805">Transcription regulation</keyword>
<dbReference type="SUPFAM" id="SSF53850">
    <property type="entry name" value="Periplasmic binding protein-like II"/>
    <property type="match status" value="1"/>
</dbReference>
<dbReference type="AlphaFoldDB" id="A0A844STR7"/>
<dbReference type="PANTHER" id="PTHR30537">
    <property type="entry name" value="HTH-TYPE TRANSCRIPTIONAL REGULATOR"/>
    <property type="match status" value="1"/>
</dbReference>
<comment type="function">
    <text evidence="1">NodD regulates the expression of the nodABCFE genes which encode other nodulation proteins. NodD is also a negative regulator of its own expression. Binds flavonoids as inducers.</text>
</comment>
<gene>
    <name evidence="7" type="ORF">GPL21_35910</name>
</gene>
<dbReference type="SUPFAM" id="SSF46785">
    <property type="entry name" value="Winged helix' DNA-binding domain"/>
    <property type="match status" value="1"/>
</dbReference>
<reference evidence="7 8" key="1">
    <citation type="submission" date="2019-12" db="EMBL/GenBank/DDBJ databases">
        <title>Draft genome sequences Bradyrhizobium cajani AMBPC1010, Bradyrhizobium pachyrhizi AMBPC1040 and Bradyrhizobium yuanmingense ALSPC3051, three plant growth promoting strains isolated from nodules of Cajanus cajan L. in Dominican Republic.</title>
        <authorList>
            <person name="Flores-Felix J.D."/>
            <person name="Araujo J."/>
            <person name="Diaz-Alcantara C."/>
            <person name="Gonzalez-Andres F."/>
            <person name="Velazquez E."/>
        </authorList>
    </citation>
    <scope>NUCLEOTIDE SEQUENCE [LARGE SCALE GENOMIC DNA]</scope>
    <source>
        <strain evidence="7 8">1040</strain>
    </source>
</reference>
<dbReference type="InterPro" id="IPR036388">
    <property type="entry name" value="WH-like_DNA-bd_sf"/>
</dbReference>
<dbReference type="EMBL" id="WQNF01000043">
    <property type="protein sequence ID" value="MVT70463.1"/>
    <property type="molecule type" value="Genomic_DNA"/>
</dbReference>
<dbReference type="InterPro" id="IPR036390">
    <property type="entry name" value="WH_DNA-bd_sf"/>
</dbReference>
<evidence type="ECO:0000256" key="5">
    <source>
        <dbReference type="ARBA" id="ARBA00023163"/>
    </source>
</evidence>
<accession>A0A844STR7</accession>
<feature type="domain" description="HTH lysR-type" evidence="6">
    <location>
        <begin position="1"/>
        <end position="59"/>
    </location>
</feature>
<dbReference type="Proteomes" id="UP000436468">
    <property type="component" value="Unassembled WGS sequence"/>
</dbReference>
<comment type="similarity">
    <text evidence="2">Belongs to the LysR transcriptional regulatory family.</text>
</comment>
<organism evidence="7 8">
    <name type="scientific">Bradyrhizobium pachyrhizi</name>
    <dbReference type="NCBI Taxonomy" id="280333"/>
    <lineage>
        <taxon>Bacteria</taxon>
        <taxon>Pseudomonadati</taxon>
        <taxon>Pseudomonadota</taxon>
        <taxon>Alphaproteobacteria</taxon>
        <taxon>Hyphomicrobiales</taxon>
        <taxon>Nitrobacteraceae</taxon>
        <taxon>Bradyrhizobium</taxon>
    </lineage>
</organism>
<evidence type="ECO:0000256" key="4">
    <source>
        <dbReference type="ARBA" id="ARBA00023125"/>
    </source>
</evidence>
<comment type="caution">
    <text evidence="7">The sequence shown here is derived from an EMBL/GenBank/DDBJ whole genome shotgun (WGS) entry which is preliminary data.</text>
</comment>
<name>A0A844STR7_9BRAD</name>
<dbReference type="Pfam" id="PF00126">
    <property type="entry name" value="HTH_1"/>
    <property type="match status" value="1"/>
</dbReference>
<dbReference type="InterPro" id="IPR000847">
    <property type="entry name" value="LysR_HTH_N"/>
</dbReference>
<dbReference type="Gene3D" id="3.40.190.290">
    <property type="match status" value="1"/>
</dbReference>
<evidence type="ECO:0000256" key="1">
    <source>
        <dbReference type="ARBA" id="ARBA00003502"/>
    </source>
</evidence>
<dbReference type="GO" id="GO:0043565">
    <property type="term" value="F:sequence-specific DNA binding"/>
    <property type="evidence" value="ECO:0007669"/>
    <property type="project" value="TreeGrafter"/>
</dbReference>
<evidence type="ECO:0000313" key="8">
    <source>
        <dbReference type="Proteomes" id="UP000436468"/>
    </source>
</evidence>
<dbReference type="RefSeq" id="WP_038377970.1">
    <property type="nucleotide sequence ID" value="NZ_CP121667.1"/>
</dbReference>
<dbReference type="GO" id="GO:0003700">
    <property type="term" value="F:DNA-binding transcription factor activity"/>
    <property type="evidence" value="ECO:0007669"/>
    <property type="project" value="InterPro"/>
</dbReference>
<dbReference type="Pfam" id="PF03466">
    <property type="entry name" value="LysR_substrate"/>
    <property type="match status" value="1"/>
</dbReference>